<evidence type="ECO:0000256" key="1">
    <source>
        <dbReference type="ARBA" id="ARBA00005843"/>
    </source>
</evidence>
<dbReference type="PIRSF" id="PIRSF000654">
    <property type="entry name" value="Integrin-linked_kinase"/>
    <property type="match status" value="1"/>
</dbReference>
<dbReference type="InterPro" id="IPR000719">
    <property type="entry name" value="Prot_kinase_dom"/>
</dbReference>
<keyword evidence="4" id="KW-0418">Kinase</keyword>
<dbReference type="Gene3D" id="3.30.200.20">
    <property type="entry name" value="Phosphorylase Kinase, domain 1"/>
    <property type="match status" value="1"/>
</dbReference>
<dbReference type="Proteomes" id="UP001412067">
    <property type="component" value="Unassembled WGS sequence"/>
</dbReference>
<dbReference type="InterPro" id="IPR011009">
    <property type="entry name" value="Kinase-like_dom_sf"/>
</dbReference>
<dbReference type="PROSITE" id="PS50088">
    <property type="entry name" value="ANK_REPEAT"/>
    <property type="match status" value="1"/>
</dbReference>
<dbReference type="Pfam" id="PF12796">
    <property type="entry name" value="Ank_2"/>
    <property type="match status" value="1"/>
</dbReference>
<evidence type="ECO:0000313" key="5">
    <source>
        <dbReference type="Proteomes" id="UP001412067"/>
    </source>
</evidence>
<organism evidence="4 5">
    <name type="scientific">Platanthera guangdongensis</name>
    <dbReference type="NCBI Taxonomy" id="2320717"/>
    <lineage>
        <taxon>Eukaryota</taxon>
        <taxon>Viridiplantae</taxon>
        <taxon>Streptophyta</taxon>
        <taxon>Embryophyta</taxon>
        <taxon>Tracheophyta</taxon>
        <taxon>Spermatophyta</taxon>
        <taxon>Magnoliopsida</taxon>
        <taxon>Liliopsida</taxon>
        <taxon>Asparagales</taxon>
        <taxon>Orchidaceae</taxon>
        <taxon>Orchidoideae</taxon>
        <taxon>Orchideae</taxon>
        <taxon>Orchidinae</taxon>
        <taxon>Platanthera</taxon>
    </lineage>
</organism>
<dbReference type="SMART" id="SM00248">
    <property type="entry name" value="ANK"/>
    <property type="match status" value="3"/>
</dbReference>
<dbReference type="PANTHER" id="PTHR44329">
    <property type="entry name" value="SERINE/THREONINE-PROTEIN KINASE TNNI3K-RELATED"/>
    <property type="match status" value="1"/>
</dbReference>
<dbReference type="Pfam" id="PF07714">
    <property type="entry name" value="PK_Tyr_Ser-Thr"/>
    <property type="match status" value="1"/>
</dbReference>
<dbReference type="InterPro" id="IPR036770">
    <property type="entry name" value="Ankyrin_rpt-contain_sf"/>
</dbReference>
<protein>
    <submittedName>
        <fullName evidence="4">Serine/threonine-protein kinase CTR1</fullName>
    </submittedName>
</protein>
<name>A0ABR2N2N9_9ASPA</name>
<dbReference type="SUPFAM" id="SSF56112">
    <property type="entry name" value="Protein kinase-like (PK-like)"/>
    <property type="match status" value="1"/>
</dbReference>
<dbReference type="InterPro" id="IPR051681">
    <property type="entry name" value="Ser/Thr_Kinases-Pseudokinases"/>
</dbReference>
<evidence type="ECO:0000313" key="4">
    <source>
        <dbReference type="EMBL" id="KAK8970025.1"/>
    </source>
</evidence>
<dbReference type="GO" id="GO:0016301">
    <property type="term" value="F:kinase activity"/>
    <property type="evidence" value="ECO:0007669"/>
    <property type="project" value="UniProtKB-KW"/>
</dbReference>
<feature type="domain" description="Protein kinase" evidence="3">
    <location>
        <begin position="131"/>
        <end position="426"/>
    </location>
</feature>
<reference evidence="4 5" key="1">
    <citation type="journal article" date="2022" name="Nat. Plants">
        <title>Genomes of leafy and leafless Platanthera orchids illuminate the evolution of mycoheterotrophy.</title>
        <authorList>
            <person name="Li M.H."/>
            <person name="Liu K.W."/>
            <person name="Li Z."/>
            <person name="Lu H.C."/>
            <person name="Ye Q.L."/>
            <person name="Zhang D."/>
            <person name="Wang J.Y."/>
            <person name="Li Y.F."/>
            <person name="Zhong Z.M."/>
            <person name="Liu X."/>
            <person name="Yu X."/>
            <person name="Liu D.K."/>
            <person name="Tu X.D."/>
            <person name="Liu B."/>
            <person name="Hao Y."/>
            <person name="Liao X.Y."/>
            <person name="Jiang Y.T."/>
            <person name="Sun W.H."/>
            <person name="Chen J."/>
            <person name="Chen Y.Q."/>
            <person name="Ai Y."/>
            <person name="Zhai J.W."/>
            <person name="Wu S.S."/>
            <person name="Zhou Z."/>
            <person name="Hsiao Y.Y."/>
            <person name="Wu W.L."/>
            <person name="Chen Y.Y."/>
            <person name="Lin Y.F."/>
            <person name="Hsu J.L."/>
            <person name="Li C.Y."/>
            <person name="Wang Z.W."/>
            <person name="Zhao X."/>
            <person name="Zhong W.Y."/>
            <person name="Ma X.K."/>
            <person name="Ma L."/>
            <person name="Huang J."/>
            <person name="Chen G.Z."/>
            <person name="Huang M.Z."/>
            <person name="Huang L."/>
            <person name="Peng D.H."/>
            <person name="Luo Y.B."/>
            <person name="Zou S.Q."/>
            <person name="Chen S.P."/>
            <person name="Lan S."/>
            <person name="Tsai W.C."/>
            <person name="Van de Peer Y."/>
            <person name="Liu Z.J."/>
        </authorList>
    </citation>
    <scope>NUCLEOTIDE SEQUENCE [LARGE SCALE GENOMIC DNA]</scope>
    <source>
        <strain evidence="4">Lor288</strain>
    </source>
</reference>
<comment type="caution">
    <text evidence="4">The sequence shown here is derived from an EMBL/GenBank/DDBJ whole genome shotgun (WGS) entry which is preliminary data.</text>
</comment>
<dbReference type="Gene3D" id="1.10.510.10">
    <property type="entry name" value="Transferase(Phosphotransferase) domain 1"/>
    <property type="match status" value="1"/>
</dbReference>
<dbReference type="PROSITE" id="PS50297">
    <property type="entry name" value="ANK_REP_REGION"/>
    <property type="match status" value="1"/>
</dbReference>
<feature type="repeat" description="ANK" evidence="2">
    <location>
        <begin position="81"/>
        <end position="113"/>
    </location>
</feature>
<evidence type="ECO:0000256" key="2">
    <source>
        <dbReference type="PROSITE-ProRule" id="PRU00023"/>
    </source>
</evidence>
<sequence>MESSRLGPEPFSSAGRFTVGKPSALAPELAVDPPSPSASGDGLSDEIDKNFLLMYLANEGDVVRIKNLIEGGVDVNFRDIDDRTALHVAACQGCLAVAEQLIRSGAELDAEDRWGSTPLADAIHYHNHDVIKLLEKSGAKSQMAPMHVRSFLQIPEYEINPREFDFSKSVDITKGTFRTAKWRGIRVAVKMLGEELMEDGEKVKAFRDELALLQQIRHPNVVQFLGAVTQSSPMMIVTEYLSKGDFCAYLRRKGALKPSTAVKFALDIARGMNYLHEHRPEAILHLDLEPTNILLDDSGHVKVADFGVSKLLKVSNSAREDRHLPCQDTACRYVAPEVLRNEEYGTGVDVFSFALILQEMIEGRPPLSDIQDSEVPKVYMSKERPPFKASPKLYSYGMKELIEQCWCDNPAKRPTFREIICRLSSIQKQVAQRRKWKVMPMLCFQNIEAVWKKENFETRSHSSCSSFSSTPTP</sequence>
<dbReference type="EMBL" id="JBBWWR010000002">
    <property type="protein sequence ID" value="KAK8970025.1"/>
    <property type="molecule type" value="Genomic_DNA"/>
</dbReference>
<keyword evidence="5" id="KW-1185">Reference proteome</keyword>
<dbReference type="PROSITE" id="PS50011">
    <property type="entry name" value="PROTEIN_KINASE_DOM"/>
    <property type="match status" value="1"/>
</dbReference>
<keyword evidence="4" id="KW-0808">Transferase</keyword>
<proteinExistence type="inferred from homology"/>
<accession>A0ABR2N2N9</accession>
<dbReference type="SUPFAM" id="SSF48403">
    <property type="entry name" value="Ankyrin repeat"/>
    <property type="match status" value="1"/>
</dbReference>
<evidence type="ECO:0000259" key="3">
    <source>
        <dbReference type="PROSITE" id="PS50011"/>
    </source>
</evidence>
<dbReference type="InterPro" id="IPR002110">
    <property type="entry name" value="Ankyrin_rpt"/>
</dbReference>
<dbReference type="PANTHER" id="PTHR44329:SF140">
    <property type="entry name" value="INACTIVE PROTEIN TYROSINE KINASE PTKL"/>
    <property type="match status" value="1"/>
</dbReference>
<dbReference type="CDD" id="cd13999">
    <property type="entry name" value="STKc_MAP3K-like"/>
    <property type="match status" value="1"/>
</dbReference>
<dbReference type="Gene3D" id="1.25.40.20">
    <property type="entry name" value="Ankyrin repeat-containing domain"/>
    <property type="match status" value="1"/>
</dbReference>
<keyword evidence="2" id="KW-0040">ANK repeat</keyword>
<dbReference type="InterPro" id="IPR001245">
    <property type="entry name" value="Ser-Thr/Tyr_kinase_cat_dom"/>
</dbReference>
<gene>
    <name evidence="4" type="primary">CTR1</name>
    <name evidence="4" type="ORF">KSP40_PGU009834</name>
</gene>
<comment type="similarity">
    <text evidence="1">Belongs to the protein kinase superfamily. TKL Ser/Thr protein kinase family.</text>
</comment>